<feature type="domain" description="DUF5648" evidence="2">
    <location>
        <begin position="46"/>
        <end position="184"/>
    </location>
</feature>
<evidence type="ECO:0000313" key="4">
    <source>
        <dbReference type="Proteomes" id="UP000076871"/>
    </source>
</evidence>
<organism evidence="3 4">
    <name type="scientific">Laetiporus sulphureus 93-53</name>
    <dbReference type="NCBI Taxonomy" id="1314785"/>
    <lineage>
        <taxon>Eukaryota</taxon>
        <taxon>Fungi</taxon>
        <taxon>Dikarya</taxon>
        <taxon>Basidiomycota</taxon>
        <taxon>Agaricomycotina</taxon>
        <taxon>Agaricomycetes</taxon>
        <taxon>Polyporales</taxon>
        <taxon>Laetiporus</taxon>
    </lineage>
</organism>
<feature type="chain" id="PRO_5007856208" description="DUF5648 domain-containing protein" evidence="1">
    <location>
        <begin position="21"/>
        <end position="188"/>
    </location>
</feature>
<evidence type="ECO:0000256" key="1">
    <source>
        <dbReference type="SAM" id="SignalP"/>
    </source>
</evidence>
<proteinExistence type="predicted"/>
<dbReference type="OrthoDB" id="9971254at2759"/>
<sequence>MFSLRTSFVLLAALLTITGAAPTLENPLNDLAARQVCYDSSSSVAFLRAYNVKQTDHYYTTSVSAMDKAVSKDGYKSQGDAGHVFTSEVVNTSPLYQLYTAKTTDNFYTTSEEQAEKVVSNGGGWKRQGIAAYVYEDQICGSIPLYQVYNPKITDHFYTTDETERNHAIDDDGYVDQGIACYVLPDDD</sequence>
<dbReference type="InParanoid" id="A0A165CX75"/>
<dbReference type="InterPro" id="IPR043708">
    <property type="entry name" value="DUF5648"/>
</dbReference>
<protein>
    <recommendedName>
        <fullName evidence="2">DUF5648 domain-containing protein</fullName>
    </recommendedName>
</protein>
<keyword evidence="4" id="KW-1185">Reference proteome</keyword>
<dbReference type="Proteomes" id="UP000076871">
    <property type="component" value="Unassembled WGS sequence"/>
</dbReference>
<dbReference type="RefSeq" id="XP_040761381.1">
    <property type="nucleotide sequence ID" value="XM_040914592.1"/>
</dbReference>
<dbReference type="EMBL" id="KV427642">
    <property type="protein sequence ID" value="KZT03641.1"/>
    <property type="molecule type" value="Genomic_DNA"/>
</dbReference>
<dbReference type="Pfam" id="PF18885">
    <property type="entry name" value="DUF5648"/>
    <property type="match status" value="1"/>
</dbReference>
<evidence type="ECO:0000313" key="3">
    <source>
        <dbReference type="EMBL" id="KZT03641.1"/>
    </source>
</evidence>
<keyword evidence="1" id="KW-0732">Signal</keyword>
<feature type="signal peptide" evidence="1">
    <location>
        <begin position="1"/>
        <end position="20"/>
    </location>
</feature>
<reference evidence="3 4" key="1">
    <citation type="journal article" date="2016" name="Mol. Biol. Evol.">
        <title>Comparative Genomics of Early-Diverging Mushroom-Forming Fungi Provides Insights into the Origins of Lignocellulose Decay Capabilities.</title>
        <authorList>
            <person name="Nagy L.G."/>
            <person name="Riley R."/>
            <person name="Tritt A."/>
            <person name="Adam C."/>
            <person name="Daum C."/>
            <person name="Floudas D."/>
            <person name="Sun H."/>
            <person name="Yadav J.S."/>
            <person name="Pangilinan J."/>
            <person name="Larsson K.H."/>
            <person name="Matsuura K."/>
            <person name="Barry K."/>
            <person name="Labutti K."/>
            <person name="Kuo R."/>
            <person name="Ohm R.A."/>
            <person name="Bhattacharya S.S."/>
            <person name="Shirouzu T."/>
            <person name="Yoshinaga Y."/>
            <person name="Martin F.M."/>
            <person name="Grigoriev I.V."/>
            <person name="Hibbett D.S."/>
        </authorList>
    </citation>
    <scope>NUCLEOTIDE SEQUENCE [LARGE SCALE GENOMIC DNA]</scope>
    <source>
        <strain evidence="3 4">93-53</strain>
    </source>
</reference>
<evidence type="ECO:0000259" key="2">
    <source>
        <dbReference type="Pfam" id="PF18885"/>
    </source>
</evidence>
<dbReference type="AlphaFoldDB" id="A0A165CX75"/>
<accession>A0A165CX75</accession>
<name>A0A165CX75_9APHY</name>
<gene>
    <name evidence="3" type="ORF">LAESUDRAFT_814511</name>
</gene>
<dbReference type="GeneID" id="63831619"/>